<evidence type="ECO:0000313" key="9">
    <source>
        <dbReference type="Proteomes" id="UP001174934"/>
    </source>
</evidence>
<name>A0AA39XII0_9PEZI</name>
<comment type="subcellular location">
    <subcellularLocation>
        <location evidence="1">Membrane</location>
        <topology evidence="1">Multi-pass membrane protein</topology>
    </subcellularLocation>
</comment>
<dbReference type="Pfam" id="PF20684">
    <property type="entry name" value="Fung_rhodopsin"/>
    <property type="match status" value="1"/>
</dbReference>
<protein>
    <recommendedName>
        <fullName evidence="7">Rhodopsin domain-containing protein</fullName>
    </recommendedName>
</protein>
<evidence type="ECO:0000313" key="8">
    <source>
        <dbReference type="EMBL" id="KAK0634285.1"/>
    </source>
</evidence>
<gene>
    <name evidence="8" type="ORF">B0T17DRAFT_1739</name>
</gene>
<evidence type="ECO:0000256" key="5">
    <source>
        <dbReference type="ARBA" id="ARBA00038359"/>
    </source>
</evidence>
<evidence type="ECO:0000256" key="3">
    <source>
        <dbReference type="ARBA" id="ARBA00022989"/>
    </source>
</evidence>
<evidence type="ECO:0000256" key="1">
    <source>
        <dbReference type="ARBA" id="ARBA00004141"/>
    </source>
</evidence>
<evidence type="ECO:0000256" key="4">
    <source>
        <dbReference type="ARBA" id="ARBA00023136"/>
    </source>
</evidence>
<dbReference type="AlphaFoldDB" id="A0AA39XII0"/>
<evidence type="ECO:0000259" key="7">
    <source>
        <dbReference type="Pfam" id="PF20684"/>
    </source>
</evidence>
<feature type="transmembrane region" description="Helical" evidence="6">
    <location>
        <begin position="47"/>
        <end position="70"/>
    </location>
</feature>
<accession>A0AA39XII0</accession>
<dbReference type="GO" id="GO:0016020">
    <property type="term" value="C:membrane"/>
    <property type="evidence" value="ECO:0007669"/>
    <property type="project" value="UniProtKB-SubCell"/>
</dbReference>
<keyword evidence="4 6" id="KW-0472">Membrane</keyword>
<dbReference type="PANTHER" id="PTHR33048:SF57">
    <property type="entry name" value="INTEGRAL MEMBRANE PROTEIN-RELATED"/>
    <property type="match status" value="1"/>
</dbReference>
<evidence type="ECO:0000256" key="2">
    <source>
        <dbReference type="ARBA" id="ARBA00022692"/>
    </source>
</evidence>
<keyword evidence="3 6" id="KW-1133">Transmembrane helix</keyword>
<organism evidence="8 9">
    <name type="scientific">Bombardia bombarda</name>
    <dbReference type="NCBI Taxonomy" id="252184"/>
    <lineage>
        <taxon>Eukaryota</taxon>
        <taxon>Fungi</taxon>
        <taxon>Dikarya</taxon>
        <taxon>Ascomycota</taxon>
        <taxon>Pezizomycotina</taxon>
        <taxon>Sordariomycetes</taxon>
        <taxon>Sordariomycetidae</taxon>
        <taxon>Sordariales</taxon>
        <taxon>Lasiosphaeriaceae</taxon>
        <taxon>Bombardia</taxon>
    </lineage>
</organism>
<reference evidence="8" key="1">
    <citation type="submission" date="2023-06" db="EMBL/GenBank/DDBJ databases">
        <title>Genome-scale phylogeny and comparative genomics of the fungal order Sordariales.</title>
        <authorList>
            <consortium name="Lawrence Berkeley National Laboratory"/>
            <person name="Hensen N."/>
            <person name="Bonometti L."/>
            <person name="Westerberg I."/>
            <person name="Brannstrom I.O."/>
            <person name="Guillou S."/>
            <person name="Cros-Aarteil S."/>
            <person name="Calhoun S."/>
            <person name="Haridas S."/>
            <person name="Kuo A."/>
            <person name="Mondo S."/>
            <person name="Pangilinan J."/>
            <person name="Riley R."/>
            <person name="LaButti K."/>
            <person name="Andreopoulos B."/>
            <person name="Lipzen A."/>
            <person name="Chen C."/>
            <person name="Yanf M."/>
            <person name="Daum C."/>
            <person name="Ng V."/>
            <person name="Clum A."/>
            <person name="Steindorff A."/>
            <person name="Ohm R."/>
            <person name="Martin F."/>
            <person name="Silar P."/>
            <person name="Natvig D."/>
            <person name="Lalanne C."/>
            <person name="Gautier V."/>
            <person name="Ament-velasquez S.L."/>
            <person name="Kruys A."/>
            <person name="Hutchinson M.I."/>
            <person name="Powell A.J."/>
            <person name="Barry K."/>
            <person name="Miller A.N."/>
            <person name="Grigoriev I.V."/>
            <person name="Debuchy R."/>
            <person name="Gladieux P."/>
            <person name="Thoren M.H."/>
            <person name="Johannesson H."/>
        </authorList>
    </citation>
    <scope>NUCLEOTIDE SEQUENCE</scope>
    <source>
        <strain evidence="8">SMH3391-2</strain>
    </source>
</reference>
<keyword evidence="9" id="KW-1185">Reference proteome</keyword>
<dbReference type="InterPro" id="IPR052337">
    <property type="entry name" value="SAT4-like"/>
</dbReference>
<evidence type="ECO:0000256" key="6">
    <source>
        <dbReference type="SAM" id="Phobius"/>
    </source>
</evidence>
<feature type="transmembrane region" description="Helical" evidence="6">
    <location>
        <begin position="204"/>
        <end position="228"/>
    </location>
</feature>
<dbReference type="PANTHER" id="PTHR33048">
    <property type="entry name" value="PTH11-LIKE INTEGRAL MEMBRANE PROTEIN (AFU_ORTHOLOGUE AFUA_5G11245)"/>
    <property type="match status" value="1"/>
</dbReference>
<proteinExistence type="inferred from homology"/>
<comment type="similarity">
    <text evidence="5">Belongs to the SAT4 family.</text>
</comment>
<feature type="transmembrane region" description="Helical" evidence="6">
    <location>
        <begin position="6"/>
        <end position="27"/>
    </location>
</feature>
<dbReference type="InterPro" id="IPR049326">
    <property type="entry name" value="Rhodopsin_dom_fungi"/>
</dbReference>
<sequence length="286" mass="31289">MALPPTIVGINVVIFITTIFAVTALGLRLWSNRIRRAPLIFSDYMAIVATIFAAGTAGVCLTLGFAAGLGVHLPELIKTSPDKLVLHIKLFIPAQLLWAAANTCVKLSILSLYTTLFPAKPFRRVCYGTMAVSTAYFVTVLLEIFLRCKPVQFSWDKSIVDGTCDGQNTAFLVAGITNLVIDSFIVVLPMPMLWRLQIAKRKKIVIAGMFSLGAVICLLSLLRVIWLVSWDLNDQTYSGVPGVIYSTLEPVLGVVNACLPTIRPALNRLFGHHHSSLESPACMQRT</sequence>
<feature type="transmembrane region" description="Helical" evidence="6">
    <location>
        <begin position="90"/>
        <end position="113"/>
    </location>
</feature>
<feature type="transmembrane region" description="Helical" evidence="6">
    <location>
        <begin position="125"/>
        <end position="146"/>
    </location>
</feature>
<feature type="transmembrane region" description="Helical" evidence="6">
    <location>
        <begin position="170"/>
        <end position="192"/>
    </location>
</feature>
<comment type="caution">
    <text evidence="8">The sequence shown here is derived from an EMBL/GenBank/DDBJ whole genome shotgun (WGS) entry which is preliminary data.</text>
</comment>
<dbReference type="Proteomes" id="UP001174934">
    <property type="component" value="Unassembled WGS sequence"/>
</dbReference>
<feature type="domain" description="Rhodopsin" evidence="7">
    <location>
        <begin position="27"/>
        <end position="267"/>
    </location>
</feature>
<dbReference type="EMBL" id="JAULSR010000001">
    <property type="protein sequence ID" value="KAK0634285.1"/>
    <property type="molecule type" value="Genomic_DNA"/>
</dbReference>
<keyword evidence="2 6" id="KW-0812">Transmembrane</keyword>